<dbReference type="EMBL" id="SDMP01000003">
    <property type="protein sequence ID" value="RYR69567.1"/>
    <property type="molecule type" value="Genomic_DNA"/>
</dbReference>
<dbReference type="GO" id="GO:0043531">
    <property type="term" value="F:ADP binding"/>
    <property type="evidence" value="ECO:0007669"/>
    <property type="project" value="InterPro"/>
</dbReference>
<keyword evidence="9" id="KW-1185">Reference proteome</keyword>
<dbReference type="InterPro" id="IPR036388">
    <property type="entry name" value="WH-like_DNA-bd_sf"/>
</dbReference>
<dbReference type="InterPro" id="IPR002182">
    <property type="entry name" value="NB-ARC"/>
</dbReference>
<evidence type="ECO:0000259" key="7">
    <source>
        <dbReference type="Pfam" id="PF23559"/>
    </source>
</evidence>
<sequence>MADSVISFVLDNLSQLLAREANLLCGVDDRVRSLQSDLSIINVFLKTSEGKTKKDIDKEVLRQIRDVAHEAEDVIDTFVINVAMHRRRTMLGKMLRGFEHGKLLRDVAVKIDSIKATVNDIRDNKIKLSDVFQQEGESSSAREEEERVLLLHKRRRNVEEHDVVGFVRESKAVIQLIKEESSQSNVVSIIGMGGLGKTTLARKVYNSDQVKSYFKCRAWVYVSNDCNVKKLLLGLIMCLMPNAENEHRRKMKGKKQKGRKKPDDLSSLDVDELKLMVWNFLTMKRYLVVLDDLWNTQDWDEVQNAFPNDNNGSKILITSRLKEVASHTSPCPPYYLQFLGDDESWELFSRKVFRGDECPSDIEDLGKQMVKSCGGLPLSIVVLAGLLANKGKSYKEWSKVVGHVNWYLTQDETQVKDIVLKLSYHNLPRRLKPCFLYLGIYPEDCEISVRPLLQKWVAEGFIQQTGTRDVEDVAEDYLYELIDRSLVQASRVNVNGDVKACRIHDLLRDLCITESKEDKLFEVCTNSNILERSKPRRLSIQCGMHGYVSSSNNDHSCARSLFCLDPKGYDVTPKELKWLFKFFKLVRVLDLGENYCSKVPSNLGLCIHLRYLRIRSGEVILDSIYTLENLHTLDIYGPAHPPIYLPRRVWNLKQLRHLKSNGTIILRGHHGSKAGDQVMWNLQTIHSIKFNSEIARMIEKGRVRSLQSELSIINVLLETSEGRTKKKIDKEVLRQIRDAAHEAEDVIDTFVVNVAMHKRRTKLGKMLHGFEHAKLLRDVAVKIDNIKATVNDIRDNKITLTDVVPQEGETSSARDEERVHERRRVVEERDVVGFVGESKAVIQLLKEESSQSNVVSIIGMGGLGKTTLARKVYNTDEVMSYFDCRAWVYVSNDCNVKELLLGLIMCLMPNAEKEHRRKRKGKKQKGTKKPGDLSAWVWTS</sequence>
<organism evidence="8 9">
    <name type="scientific">Arachis hypogaea</name>
    <name type="common">Peanut</name>
    <dbReference type="NCBI Taxonomy" id="3818"/>
    <lineage>
        <taxon>Eukaryota</taxon>
        <taxon>Viridiplantae</taxon>
        <taxon>Streptophyta</taxon>
        <taxon>Embryophyta</taxon>
        <taxon>Tracheophyta</taxon>
        <taxon>Spermatophyta</taxon>
        <taxon>Magnoliopsida</taxon>
        <taxon>eudicotyledons</taxon>
        <taxon>Gunneridae</taxon>
        <taxon>Pentapetalae</taxon>
        <taxon>rosids</taxon>
        <taxon>fabids</taxon>
        <taxon>Fabales</taxon>
        <taxon>Fabaceae</taxon>
        <taxon>Papilionoideae</taxon>
        <taxon>50 kb inversion clade</taxon>
        <taxon>dalbergioids sensu lato</taxon>
        <taxon>Dalbergieae</taxon>
        <taxon>Pterocarpus clade</taxon>
        <taxon>Arachis</taxon>
    </lineage>
</organism>
<comment type="caution">
    <text evidence="8">The sequence shown here is derived from an EMBL/GenBank/DDBJ whole genome shotgun (WGS) entry which is preliminary data.</text>
</comment>
<keyword evidence="2" id="KW-0547">Nucleotide-binding</keyword>
<dbReference type="FunFam" id="3.40.50.300:FF:001091">
    <property type="entry name" value="Probable disease resistance protein At1g61300"/>
    <property type="match status" value="1"/>
</dbReference>
<accession>A0A445E2B8</accession>
<feature type="region of interest" description="Disordered" evidence="4">
    <location>
        <begin position="914"/>
        <end position="940"/>
    </location>
</feature>
<dbReference type="Pfam" id="PF00931">
    <property type="entry name" value="NB-ARC"/>
    <property type="match status" value="2"/>
</dbReference>
<evidence type="ECO:0000313" key="9">
    <source>
        <dbReference type="Proteomes" id="UP000289738"/>
    </source>
</evidence>
<dbReference type="PANTHER" id="PTHR23155">
    <property type="entry name" value="DISEASE RESISTANCE PROTEIN RP"/>
    <property type="match status" value="1"/>
</dbReference>
<name>A0A445E2B8_ARAHY</name>
<evidence type="ECO:0000313" key="8">
    <source>
        <dbReference type="EMBL" id="RYR69567.1"/>
    </source>
</evidence>
<dbReference type="SUPFAM" id="SSF52540">
    <property type="entry name" value="P-loop containing nucleoside triphosphate hydrolases"/>
    <property type="match status" value="2"/>
</dbReference>
<feature type="domain" description="NB-ARC" evidence="5">
    <location>
        <begin position="840"/>
        <end position="917"/>
    </location>
</feature>
<dbReference type="InterPro" id="IPR042197">
    <property type="entry name" value="Apaf_helical"/>
</dbReference>
<protein>
    <submittedName>
        <fullName evidence="8">Uncharacterized protein</fullName>
    </submittedName>
</protein>
<evidence type="ECO:0000256" key="4">
    <source>
        <dbReference type="SAM" id="MobiDB-lite"/>
    </source>
</evidence>
<dbReference type="InterPro" id="IPR027417">
    <property type="entry name" value="P-loop_NTPase"/>
</dbReference>
<dbReference type="GO" id="GO:0098542">
    <property type="term" value="P:defense response to other organism"/>
    <property type="evidence" value="ECO:0007669"/>
    <property type="project" value="TreeGrafter"/>
</dbReference>
<feature type="domain" description="NB-ARC" evidence="5">
    <location>
        <begin position="175"/>
        <end position="356"/>
    </location>
</feature>
<reference evidence="8 9" key="1">
    <citation type="submission" date="2019-01" db="EMBL/GenBank/DDBJ databases">
        <title>Sequencing of cultivated peanut Arachis hypogaea provides insights into genome evolution and oil improvement.</title>
        <authorList>
            <person name="Chen X."/>
        </authorList>
    </citation>
    <scope>NUCLEOTIDE SEQUENCE [LARGE SCALE GENOMIC DNA]</scope>
    <source>
        <strain evidence="9">cv. Fuhuasheng</strain>
        <tissue evidence="8">Leaves</tissue>
    </source>
</reference>
<evidence type="ECO:0000256" key="3">
    <source>
        <dbReference type="ARBA" id="ARBA00022821"/>
    </source>
</evidence>
<dbReference type="Pfam" id="PF18052">
    <property type="entry name" value="Rx_N"/>
    <property type="match status" value="2"/>
</dbReference>
<keyword evidence="1" id="KW-0677">Repeat</keyword>
<evidence type="ECO:0000259" key="5">
    <source>
        <dbReference type="Pfam" id="PF00931"/>
    </source>
</evidence>
<dbReference type="InterPro" id="IPR032675">
    <property type="entry name" value="LRR_dom_sf"/>
</dbReference>
<dbReference type="InterPro" id="IPR038005">
    <property type="entry name" value="RX-like_CC"/>
</dbReference>
<dbReference type="SUPFAM" id="SSF52058">
    <property type="entry name" value="L domain-like"/>
    <property type="match status" value="1"/>
</dbReference>
<feature type="compositionally biased region" description="Basic residues" evidence="4">
    <location>
        <begin position="915"/>
        <end position="928"/>
    </location>
</feature>
<dbReference type="Pfam" id="PF23559">
    <property type="entry name" value="WHD_DRP"/>
    <property type="match status" value="1"/>
</dbReference>
<dbReference type="Gene3D" id="1.10.8.430">
    <property type="entry name" value="Helical domain of apoptotic protease-activating factors"/>
    <property type="match status" value="1"/>
</dbReference>
<dbReference type="Gene3D" id="3.80.10.10">
    <property type="entry name" value="Ribonuclease Inhibitor"/>
    <property type="match status" value="1"/>
</dbReference>
<dbReference type="AlphaFoldDB" id="A0A445E2B8"/>
<dbReference type="InterPro" id="IPR058922">
    <property type="entry name" value="WHD_DRP"/>
</dbReference>
<dbReference type="Gene3D" id="1.20.5.4130">
    <property type="match status" value="2"/>
</dbReference>
<dbReference type="InterPro" id="IPR044974">
    <property type="entry name" value="Disease_R_plants"/>
</dbReference>
<proteinExistence type="predicted"/>
<dbReference type="PANTHER" id="PTHR23155:SF1193">
    <property type="entry name" value="DISEASE RESISTANCE PROTEIN RPP13-RELATED"/>
    <property type="match status" value="1"/>
</dbReference>
<dbReference type="Gene3D" id="3.40.50.300">
    <property type="entry name" value="P-loop containing nucleotide triphosphate hydrolases"/>
    <property type="match status" value="2"/>
</dbReference>
<evidence type="ECO:0000259" key="6">
    <source>
        <dbReference type="Pfam" id="PF18052"/>
    </source>
</evidence>
<dbReference type="CDD" id="cd14798">
    <property type="entry name" value="RX-CC_like"/>
    <property type="match status" value="2"/>
</dbReference>
<feature type="domain" description="Disease resistance N-terminal" evidence="6">
    <location>
        <begin position="700"/>
        <end position="765"/>
    </location>
</feature>
<gene>
    <name evidence="8" type="ORF">Ahy_A03g016115</name>
</gene>
<dbReference type="InterPro" id="IPR041118">
    <property type="entry name" value="Rx_N"/>
</dbReference>
<feature type="domain" description="Disease resistance protein winged helix" evidence="7">
    <location>
        <begin position="440"/>
        <end position="511"/>
    </location>
</feature>
<evidence type="ECO:0000256" key="2">
    <source>
        <dbReference type="ARBA" id="ARBA00022741"/>
    </source>
</evidence>
<evidence type="ECO:0000256" key="1">
    <source>
        <dbReference type="ARBA" id="ARBA00022737"/>
    </source>
</evidence>
<keyword evidence="3" id="KW-0611">Plant defense</keyword>
<feature type="domain" description="Disease resistance N-terminal" evidence="6">
    <location>
        <begin position="5"/>
        <end position="88"/>
    </location>
</feature>
<dbReference type="PRINTS" id="PR00364">
    <property type="entry name" value="DISEASERSIST"/>
</dbReference>
<dbReference type="Gene3D" id="1.10.10.10">
    <property type="entry name" value="Winged helix-like DNA-binding domain superfamily/Winged helix DNA-binding domain"/>
    <property type="match status" value="1"/>
</dbReference>
<dbReference type="FunFam" id="1.10.10.10:FF:000322">
    <property type="entry name" value="Probable disease resistance protein At1g63360"/>
    <property type="match status" value="1"/>
</dbReference>
<dbReference type="FunFam" id="1.10.8.430:FF:000003">
    <property type="entry name" value="Probable disease resistance protein At5g66910"/>
    <property type="match status" value="1"/>
</dbReference>
<dbReference type="Proteomes" id="UP000289738">
    <property type="component" value="Chromosome A03"/>
</dbReference>